<reference evidence="2" key="1">
    <citation type="submission" date="2016-10" db="EMBL/GenBank/DDBJ databases">
        <authorList>
            <person name="Varghese N."/>
        </authorList>
    </citation>
    <scope>NUCLEOTIDE SEQUENCE [LARGE SCALE GENOMIC DNA]</scope>
    <source>
        <strain evidence="2">DSM 12489</strain>
    </source>
</reference>
<dbReference type="RefSeq" id="WP_074693927.1">
    <property type="nucleotide sequence ID" value="NZ_FNOJ01000033.1"/>
</dbReference>
<sequence length="390" mass="44799">MKTRDVMKQFILHSEHRIRRFTLDYFEEAQSDDEEFLPIVLKACEMGDQTDARGEFLYGAREFVVSPTMASELFRRIKDEPALQQDYAKIILSAHPHVLMGVNDGLLSLPATLRQKIERRINLVRLATPALLEEWRRFAEEIRGEEYSVVDFSFVIAMAREIARRSDLPKLELSETIRKYQDGDPDDWYDDYEGAMACVLAGYLKDESAVPALLDALDSDIDLLQERAMYALVRIGTQSVVDAVEKRFGESEWDFHNYATGVLAGIKTPYSEAATLRLFQKATDIEEQVMLADTLCRLTSAVDIPTMKELFEQTNYNLDLLEVLYANCVINGIDNREVQQWKETLDEIDEAFERRLRFERAVENRSKKKVGRNEPCPCGSGRKYKKCCGA</sequence>
<protein>
    <submittedName>
        <fullName evidence="1">SEC-C motif-containing protein</fullName>
    </submittedName>
</protein>
<keyword evidence="2" id="KW-1185">Reference proteome</keyword>
<dbReference type="InterPro" id="IPR011989">
    <property type="entry name" value="ARM-like"/>
</dbReference>
<proteinExistence type="predicted"/>
<dbReference type="InterPro" id="IPR004027">
    <property type="entry name" value="SEC_C_motif"/>
</dbReference>
<organism evidence="1 2">
    <name type="scientific">Alicyclobacillus hesperidum</name>
    <dbReference type="NCBI Taxonomy" id="89784"/>
    <lineage>
        <taxon>Bacteria</taxon>
        <taxon>Bacillati</taxon>
        <taxon>Bacillota</taxon>
        <taxon>Bacilli</taxon>
        <taxon>Bacillales</taxon>
        <taxon>Alicyclobacillaceae</taxon>
        <taxon>Alicyclobacillus</taxon>
    </lineage>
</organism>
<dbReference type="EMBL" id="FNOJ01000033">
    <property type="protein sequence ID" value="SDX02975.1"/>
    <property type="molecule type" value="Genomic_DNA"/>
</dbReference>
<dbReference type="PANTHER" id="PTHR33747:SF1">
    <property type="entry name" value="ADENYLATE CYCLASE-ASSOCIATED CAP C-TERMINAL DOMAIN-CONTAINING PROTEIN"/>
    <property type="match status" value="1"/>
</dbReference>
<dbReference type="Gene3D" id="3.10.450.50">
    <property type="match status" value="1"/>
</dbReference>
<dbReference type="InterPro" id="IPR016024">
    <property type="entry name" value="ARM-type_fold"/>
</dbReference>
<dbReference type="AlphaFoldDB" id="A0A1H2YDC0"/>
<dbReference type="SUPFAM" id="SSF103642">
    <property type="entry name" value="Sec-C motif"/>
    <property type="match status" value="1"/>
</dbReference>
<dbReference type="PANTHER" id="PTHR33747">
    <property type="entry name" value="UPF0225 PROTEIN SCO1677"/>
    <property type="match status" value="1"/>
</dbReference>
<dbReference type="SUPFAM" id="SSF48371">
    <property type="entry name" value="ARM repeat"/>
    <property type="match status" value="1"/>
</dbReference>
<accession>A0A1H2YDC0</accession>
<dbReference type="STRING" id="89784.SAMN04489725_1335"/>
<dbReference type="Pfam" id="PF02810">
    <property type="entry name" value="SEC-C"/>
    <property type="match status" value="1"/>
</dbReference>
<name>A0A1H2YDC0_9BACL</name>
<gene>
    <name evidence="1" type="ORF">SAMN04489725_1335</name>
</gene>
<dbReference type="Proteomes" id="UP000182589">
    <property type="component" value="Unassembled WGS sequence"/>
</dbReference>
<evidence type="ECO:0000313" key="1">
    <source>
        <dbReference type="EMBL" id="SDX02975.1"/>
    </source>
</evidence>
<evidence type="ECO:0000313" key="2">
    <source>
        <dbReference type="Proteomes" id="UP000182589"/>
    </source>
</evidence>
<dbReference type="Gene3D" id="1.25.10.10">
    <property type="entry name" value="Leucine-rich Repeat Variant"/>
    <property type="match status" value="1"/>
</dbReference>